<reference evidence="4" key="1">
    <citation type="submission" date="2015-03" db="EMBL/GenBank/DDBJ databases">
        <title>Draft genome sequence of a novel methanotroph (Sn10-6) isolated from flooded ricefield rhizosphere in India.</title>
        <authorList>
            <person name="Pandit P.S."/>
            <person name="Pore S.D."/>
            <person name="Arora P."/>
            <person name="Kapse N.G."/>
            <person name="Dhakephalkar P.K."/>
            <person name="Rahalkar M.C."/>
        </authorList>
    </citation>
    <scope>NUCLEOTIDE SEQUENCE [LARGE SCALE GENOMIC DNA]</scope>
    <source>
        <strain evidence="4">Sn10-6</strain>
    </source>
</reference>
<dbReference type="GO" id="GO:0009239">
    <property type="term" value="P:enterobactin biosynthetic process"/>
    <property type="evidence" value="ECO:0007669"/>
    <property type="project" value="TreeGrafter"/>
</dbReference>
<proteinExistence type="predicted"/>
<accession>A0A0F3IHK1</accession>
<evidence type="ECO:0000313" key="3">
    <source>
        <dbReference type="EMBL" id="KJV04934.1"/>
    </source>
</evidence>
<dbReference type="RefSeq" id="WP_045780862.1">
    <property type="nucleotide sequence ID" value="NZ_LAJX01000383.1"/>
</dbReference>
<dbReference type="SUPFAM" id="SSF56801">
    <property type="entry name" value="Acetyl-CoA synthetase-like"/>
    <property type="match status" value="1"/>
</dbReference>
<evidence type="ECO:0000259" key="2">
    <source>
        <dbReference type="Pfam" id="PF00501"/>
    </source>
</evidence>
<reference evidence="3 4" key="2">
    <citation type="journal article" date="2016" name="Microb. Ecol.">
        <title>Genome Characteristics of a Novel Type I Methanotroph (Sn10-6) Isolated from a Flooded Indian Rice Field.</title>
        <authorList>
            <person name="Rahalkar M.C."/>
            <person name="Pandit P.S."/>
            <person name="Dhakephalkar P.K."/>
            <person name="Pore S."/>
            <person name="Arora P."/>
            <person name="Kapse N."/>
        </authorList>
    </citation>
    <scope>NUCLEOTIDE SEQUENCE [LARGE SCALE GENOMIC DNA]</scope>
    <source>
        <strain evidence="3 4">Sn10-6</strain>
    </source>
</reference>
<dbReference type="Proteomes" id="UP000033684">
    <property type="component" value="Unassembled WGS sequence"/>
</dbReference>
<sequence length="459" mass="49593">QTPNNIAVHVNDEVISYAELVDWSLTIADELAGLGLKPGSVVALCLPRGAVMIAAQLAVLIQGAVLLPLEPDAPDARLGFMLDDAEASLVLTIDAWSERFAGKPILSLHPCFAWAQQEGRSASRTAERLEQHSHAERGNDKAPAYFSLHPRSAWAQQEGRSASRTAERLARHSHAERGNDKTSAYLIYTSGSTGTPKAVVVSHGAWAAQVAAMAELYGLKDDDVCLHFASFSFDAAMEQWVLPLICGARLVLNATLWDAEQSLAAIARYGITRLDLPPAYATELARHTQGQYDLSTLRSLTVGGEALSQSALTLIQNRLTPGMARSRATQEQLPITPGMACSRATQEQLPGQPKTLYNAYGPTEAVITPLVWQAEASCSEPYAPIGFPVGHRRAYVLDIDLNPLPVGVAGELYLGGELLAQGYYRRPALTAERFIPDPFSSTPGARLYRTGDRVRQSAD</sequence>
<dbReference type="GO" id="GO:0043041">
    <property type="term" value="P:amino acid activation for nonribosomal peptide biosynthetic process"/>
    <property type="evidence" value="ECO:0007669"/>
    <property type="project" value="TreeGrafter"/>
</dbReference>
<dbReference type="Gene3D" id="3.40.50.12780">
    <property type="entry name" value="N-terminal domain of ligase-like"/>
    <property type="match status" value="2"/>
</dbReference>
<dbReference type="PANTHER" id="PTHR45527">
    <property type="entry name" value="NONRIBOSOMAL PEPTIDE SYNTHETASE"/>
    <property type="match status" value="1"/>
</dbReference>
<dbReference type="Pfam" id="PF00501">
    <property type="entry name" value="AMP-binding"/>
    <property type="match status" value="2"/>
</dbReference>
<dbReference type="InterPro" id="IPR000873">
    <property type="entry name" value="AMP-dep_synth/lig_dom"/>
</dbReference>
<feature type="region of interest" description="Disordered" evidence="1">
    <location>
        <begin position="153"/>
        <end position="177"/>
    </location>
</feature>
<feature type="compositionally biased region" description="Polar residues" evidence="1">
    <location>
        <begin position="154"/>
        <end position="164"/>
    </location>
</feature>
<dbReference type="GO" id="GO:0031177">
    <property type="term" value="F:phosphopantetheine binding"/>
    <property type="evidence" value="ECO:0007669"/>
    <property type="project" value="TreeGrafter"/>
</dbReference>
<comment type="caution">
    <text evidence="3">The sequence shown here is derived from an EMBL/GenBank/DDBJ whole genome shotgun (WGS) entry which is preliminary data.</text>
</comment>
<dbReference type="GO" id="GO:0005829">
    <property type="term" value="C:cytosol"/>
    <property type="evidence" value="ECO:0007669"/>
    <property type="project" value="TreeGrafter"/>
</dbReference>
<dbReference type="GO" id="GO:0009366">
    <property type="term" value="C:enterobactin synthetase complex"/>
    <property type="evidence" value="ECO:0007669"/>
    <property type="project" value="TreeGrafter"/>
</dbReference>
<dbReference type="InterPro" id="IPR020845">
    <property type="entry name" value="AMP-binding_CS"/>
</dbReference>
<feature type="compositionally biased region" description="Basic and acidic residues" evidence="1">
    <location>
        <begin position="125"/>
        <end position="140"/>
    </location>
</feature>
<gene>
    <name evidence="3" type="ORF">VZ94_21825</name>
</gene>
<name>A0A0F3IHK1_9GAMM</name>
<dbReference type="PANTHER" id="PTHR45527:SF1">
    <property type="entry name" value="FATTY ACID SYNTHASE"/>
    <property type="match status" value="1"/>
</dbReference>
<dbReference type="OrthoDB" id="9803968at2"/>
<feature type="compositionally biased region" description="Basic and acidic residues" evidence="1">
    <location>
        <begin position="165"/>
        <end position="177"/>
    </location>
</feature>
<dbReference type="PROSITE" id="PS00455">
    <property type="entry name" value="AMP_BINDING"/>
    <property type="match status" value="1"/>
</dbReference>
<dbReference type="AlphaFoldDB" id="A0A0F3IHK1"/>
<feature type="non-terminal residue" evidence="3">
    <location>
        <position position="459"/>
    </location>
</feature>
<dbReference type="GO" id="GO:0047527">
    <property type="term" value="F:2,3-dihydroxybenzoate-serine ligase activity"/>
    <property type="evidence" value="ECO:0007669"/>
    <property type="project" value="TreeGrafter"/>
</dbReference>
<feature type="region of interest" description="Disordered" evidence="1">
    <location>
        <begin position="123"/>
        <end position="142"/>
    </location>
</feature>
<evidence type="ECO:0000313" key="4">
    <source>
        <dbReference type="Proteomes" id="UP000033684"/>
    </source>
</evidence>
<feature type="non-terminal residue" evidence="3">
    <location>
        <position position="1"/>
    </location>
</feature>
<dbReference type="InterPro" id="IPR042099">
    <property type="entry name" value="ANL_N_sf"/>
</dbReference>
<feature type="domain" description="AMP-dependent synthetase/ligase" evidence="2">
    <location>
        <begin position="338"/>
        <end position="424"/>
    </location>
</feature>
<evidence type="ECO:0000256" key="1">
    <source>
        <dbReference type="SAM" id="MobiDB-lite"/>
    </source>
</evidence>
<protein>
    <recommendedName>
        <fullName evidence="2">AMP-dependent synthetase/ligase domain-containing protein</fullName>
    </recommendedName>
</protein>
<dbReference type="EMBL" id="LAJX01000383">
    <property type="protein sequence ID" value="KJV04934.1"/>
    <property type="molecule type" value="Genomic_DNA"/>
</dbReference>
<keyword evidence="4" id="KW-1185">Reference proteome</keyword>
<organism evidence="3 4">
    <name type="scientific">Methylocucumis oryzae</name>
    <dbReference type="NCBI Taxonomy" id="1632867"/>
    <lineage>
        <taxon>Bacteria</taxon>
        <taxon>Pseudomonadati</taxon>
        <taxon>Pseudomonadota</taxon>
        <taxon>Gammaproteobacteria</taxon>
        <taxon>Methylococcales</taxon>
        <taxon>Methylococcaceae</taxon>
        <taxon>Methylocucumis</taxon>
    </lineage>
</organism>
<feature type="domain" description="AMP-dependent synthetase/ligase" evidence="2">
    <location>
        <begin position="1"/>
        <end position="318"/>
    </location>
</feature>